<dbReference type="SUPFAM" id="SSF103473">
    <property type="entry name" value="MFS general substrate transporter"/>
    <property type="match status" value="1"/>
</dbReference>
<comment type="similarity">
    <text evidence="3">Belongs to the glycoside-pentoside-hexuronide (GPH) cation symporter transporter (TC 2.A.2.4) family.</text>
</comment>
<feature type="transmembrane region" description="Helical" evidence="10">
    <location>
        <begin position="432"/>
        <end position="456"/>
    </location>
</feature>
<comment type="pathway">
    <text evidence="2">Glycan biosynthesis; sucrose metabolism.</text>
</comment>
<evidence type="ECO:0000256" key="8">
    <source>
        <dbReference type="ARBA" id="ARBA00022989"/>
    </source>
</evidence>
<dbReference type="PANTHER" id="PTHR19432:SF90">
    <property type="entry name" value="SUCROSE TRANSPORT PROTEIN SUC4"/>
    <property type="match status" value="1"/>
</dbReference>
<evidence type="ECO:0000313" key="11">
    <source>
        <dbReference type="EMBL" id="CAK9224437.1"/>
    </source>
</evidence>
<keyword evidence="5" id="KW-0762">Sugar transport</keyword>
<keyword evidence="12" id="KW-1185">Reference proteome</keyword>
<gene>
    <name evidence="11" type="ORF">CSSPTR1EN2_LOCUS17331</name>
</gene>
<evidence type="ECO:0000313" key="12">
    <source>
        <dbReference type="Proteomes" id="UP001497512"/>
    </source>
</evidence>
<feature type="transmembrane region" description="Helical" evidence="10">
    <location>
        <begin position="120"/>
        <end position="141"/>
    </location>
</feature>
<evidence type="ECO:0000256" key="4">
    <source>
        <dbReference type="ARBA" id="ARBA00022448"/>
    </source>
</evidence>
<keyword evidence="4" id="KW-0813">Transport</keyword>
<feature type="transmembrane region" description="Helical" evidence="10">
    <location>
        <begin position="309"/>
        <end position="329"/>
    </location>
</feature>
<dbReference type="Gene3D" id="1.20.1250.20">
    <property type="entry name" value="MFS general substrate transporter like domains"/>
    <property type="match status" value="1"/>
</dbReference>
<evidence type="ECO:0000256" key="6">
    <source>
        <dbReference type="ARBA" id="ARBA00022692"/>
    </source>
</evidence>
<feature type="transmembrane region" description="Helical" evidence="10">
    <location>
        <begin position="468"/>
        <end position="492"/>
    </location>
</feature>
<dbReference type="Pfam" id="PF13347">
    <property type="entry name" value="MFS_2"/>
    <property type="match status" value="1"/>
</dbReference>
<feature type="transmembrane region" description="Helical" evidence="10">
    <location>
        <begin position="390"/>
        <end position="412"/>
    </location>
</feature>
<dbReference type="CDD" id="cd17313">
    <property type="entry name" value="MFS_SLC45_SUC"/>
    <property type="match status" value="1"/>
</dbReference>
<evidence type="ECO:0000256" key="2">
    <source>
        <dbReference type="ARBA" id="ARBA00004914"/>
    </source>
</evidence>
<reference evidence="11" key="1">
    <citation type="submission" date="2024-02" db="EMBL/GenBank/DDBJ databases">
        <authorList>
            <consortium name="ELIXIR-Norway"/>
            <consortium name="Elixir Norway"/>
        </authorList>
    </citation>
    <scope>NUCLEOTIDE SEQUENCE</scope>
</reference>
<feature type="transmembrane region" description="Helical" evidence="10">
    <location>
        <begin position="43"/>
        <end position="64"/>
    </location>
</feature>
<evidence type="ECO:0000256" key="9">
    <source>
        <dbReference type="ARBA" id="ARBA00023136"/>
    </source>
</evidence>
<protein>
    <recommendedName>
        <fullName evidence="13">Sucrose transporter</fullName>
    </recommendedName>
</protein>
<evidence type="ECO:0000256" key="10">
    <source>
        <dbReference type="SAM" id="Phobius"/>
    </source>
</evidence>
<feature type="transmembrane region" description="Helical" evidence="10">
    <location>
        <begin position="85"/>
        <end position="108"/>
    </location>
</feature>
<accession>A0ABP0ULR7</accession>
<proteinExistence type="inferred from homology"/>
<organism evidence="11 12">
    <name type="scientific">Sphagnum troendelagicum</name>
    <dbReference type="NCBI Taxonomy" id="128251"/>
    <lineage>
        <taxon>Eukaryota</taxon>
        <taxon>Viridiplantae</taxon>
        <taxon>Streptophyta</taxon>
        <taxon>Embryophyta</taxon>
        <taxon>Bryophyta</taxon>
        <taxon>Sphagnophytina</taxon>
        <taxon>Sphagnopsida</taxon>
        <taxon>Sphagnales</taxon>
        <taxon>Sphagnaceae</taxon>
        <taxon>Sphagnum</taxon>
    </lineage>
</organism>
<evidence type="ECO:0000256" key="7">
    <source>
        <dbReference type="ARBA" id="ARBA00022847"/>
    </source>
</evidence>
<dbReference type="EMBL" id="OZ019896">
    <property type="protein sequence ID" value="CAK9224437.1"/>
    <property type="molecule type" value="Genomic_DNA"/>
</dbReference>
<keyword evidence="8 10" id="KW-1133">Transmembrane helix</keyword>
<evidence type="ECO:0000256" key="5">
    <source>
        <dbReference type="ARBA" id="ARBA00022597"/>
    </source>
</evidence>
<name>A0ABP0ULR7_9BRYO</name>
<feature type="transmembrane region" description="Helical" evidence="10">
    <location>
        <begin position="504"/>
        <end position="522"/>
    </location>
</feature>
<feature type="transmembrane region" description="Helical" evidence="10">
    <location>
        <begin position="12"/>
        <end position="31"/>
    </location>
</feature>
<dbReference type="Proteomes" id="UP001497512">
    <property type="component" value="Chromosome 4"/>
</dbReference>
<sequence length="546" mass="58296">MSNNKGKIRVPISVLVRVASVAVAVRFGWALQFSLQTPYVQELGIPHVWASLVGMCGPISSILVQPIVGHYSDGCTSKYGRRRPFIVVGAISVVVGVLTIGFSADLGFLLGDSLVARPRAIVFFVLGFWILDVGNGVIQLPSRALLVDFTGKDQKRTQRANAFYSSLLAVGTILGYATGAYGGWWKLFPFSLTTACNVACANLKSAFLIGIVVVAFTTFLSVTAASEIPYFRLPRYGSKKDAAFTPLLADRQCSSSDPEVGKSTTIVSGTVRNSDGEEEANEKEELAHLQSEGMPSELLKALRDLPRPMWYILLVTALTWMAIYPFLLFDTDWMGREVYMGEPSSSDPLVTKRYFDGVHMGSLGLVLHSIVIALFSLCIGYLCDKLGSTYLWGLSNMVLATVFGATVLITAISKRTATTATEEGAPPPFVTFAALAILSLFGVPLAVTTTVPYTLAATFTENVGGGQGLSMGVLNLVVSLPQFLVSLGAGPLDEIFGGGNMPTFYFGAGIAICGAVAAVLLLPMPPPPPDSRTFNRVLLGDSSLIP</sequence>
<comment type="subcellular location">
    <subcellularLocation>
        <location evidence="1">Membrane</location>
        <topology evidence="1">Multi-pass membrane protein</topology>
    </subcellularLocation>
</comment>
<keyword evidence="9 10" id="KW-0472">Membrane</keyword>
<dbReference type="PANTHER" id="PTHR19432">
    <property type="entry name" value="SUGAR TRANSPORTER"/>
    <property type="match status" value="1"/>
</dbReference>
<keyword evidence="6 10" id="KW-0812">Transmembrane</keyword>
<evidence type="ECO:0000256" key="3">
    <source>
        <dbReference type="ARBA" id="ARBA00007134"/>
    </source>
</evidence>
<feature type="transmembrane region" description="Helical" evidence="10">
    <location>
        <begin position="205"/>
        <end position="225"/>
    </location>
</feature>
<dbReference type="InterPro" id="IPR036259">
    <property type="entry name" value="MFS_trans_sf"/>
</dbReference>
<feature type="transmembrane region" description="Helical" evidence="10">
    <location>
        <begin position="363"/>
        <end position="383"/>
    </location>
</feature>
<evidence type="ECO:0008006" key="13">
    <source>
        <dbReference type="Google" id="ProtNLM"/>
    </source>
</evidence>
<evidence type="ECO:0000256" key="1">
    <source>
        <dbReference type="ARBA" id="ARBA00004141"/>
    </source>
</evidence>
<keyword evidence="7" id="KW-0769">Symport</keyword>
<feature type="transmembrane region" description="Helical" evidence="10">
    <location>
        <begin position="162"/>
        <end position="185"/>
    </location>
</feature>